<gene>
    <name evidence="1" type="ORF">UFOVP907_27</name>
</gene>
<protein>
    <submittedName>
        <fullName evidence="1">Uncharacterized protein</fullName>
    </submittedName>
</protein>
<organism evidence="1">
    <name type="scientific">uncultured Caudovirales phage</name>
    <dbReference type="NCBI Taxonomy" id="2100421"/>
    <lineage>
        <taxon>Viruses</taxon>
        <taxon>Duplodnaviria</taxon>
        <taxon>Heunggongvirae</taxon>
        <taxon>Uroviricota</taxon>
        <taxon>Caudoviricetes</taxon>
        <taxon>Peduoviridae</taxon>
        <taxon>Maltschvirus</taxon>
        <taxon>Maltschvirus maltsch</taxon>
    </lineage>
</organism>
<accession>A0A6J5PDF0</accession>
<evidence type="ECO:0000313" key="1">
    <source>
        <dbReference type="EMBL" id="CAB4169879.1"/>
    </source>
</evidence>
<proteinExistence type="predicted"/>
<reference evidence="1" key="1">
    <citation type="submission" date="2020-05" db="EMBL/GenBank/DDBJ databases">
        <authorList>
            <person name="Chiriac C."/>
            <person name="Salcher M."/>
            <person name="Ghai R."/>
            <person name="Kavagutti S V."/>
        </authorList>
    </citation>
    <scope>NUCLEOTIDE SEQUENCE</scope>
</reference>
<dbReference type="EMBL" id="LR796857">
    <property type="protein sequence ID" value="CAB4169879.1"/>
    <property type="molecule type" value="Genomic_DNA"/>
</dbReference>
<sequence>MASPTRFPSGVSTQAIGSTLGQFPLPDLTDISVDFEDFNQYVAGDWTVTNTTSHQTIGLVAGNGGIISTAGGASSTTSDIGAIQTNPLNFNIATNATTATAPPTQVAWFYTAFKATTAINDQLQIGIAASIAALTPSSGIYFNKAAGSTAITFVVRKGSASLAATAYSTGTTTVATLADATFIKLGWYYDGKGNIDVFVNDAKVCSVDVGVSTGTMVATFPNATAMGMGFGCKAAATAPTTADMIVDFMLSAQTRPY</sequence>
<name>A0A6J5PDF0_9CAUD</name>